<comment type="caution">
    <text evidence="8">The sequence shown here is derived from an EMBL/GenBank/DDBJ whole genome shotgun (WGS) entry which is preliminary data.</text>
</comment>
<evidence type="ECO:0000259" key="7">
    <source>
        <dbReference type="Pfam" id="PF07687"/>
    </source>
</evidence>
<dbReference type="InterPro" id="IPR036264">
    <property type="entry name" value="Bact_exopeptidase_dim_dom"/>
</dbReference>
<organism evidence="8 9">
    <name type="scientific">Citrus unshiu</name>
    <name type="common">Satsuma mandarin</name>
    <name type="synonym">Citrus nobilis var. unshiu</name>
    <dbReference type="NCBI Taxonomy" id="55188"/>
    <lineage>
        <taxon>Eukaryota</taxon>
        <taxon>Viridiplantae</taxon>
        <taxon>Streptophyta</taxon>
        <taxon>Embryophyta</taxon>
        <taxon>Tracheophyta</taxon>
        <taxon>Spermatophyta</taxon>
        <taxon>Magnoliopsida</taxon>
        <taxon>eudicotyledons</taxon>
        <taxon>Gunneridae</taxon>
        <taxon>Pentapetalae</taxon>
        <taxon>rosids</taxon>
        <taxon>malvids</taxon>
        <taxon>Sapindales</taxon>
        <taxon>Rutaceae</taxon>
        <taxon>Aurantioideae</taxon>
        <taxon>Citrus</taxon>
    </lineage>
</organism>
<dbReference type="NCBIfam" id="TIGR01891">
    <property type="entry name" value="amidohydrolases"/>
    <property type="match status" value="1"/>
</dbReference>
<dbReference type="InterPro" id="IPR011650">
    <property type="entry name" value="Peptidase_M20_dimer"/>
</dbReference>
<dbReference type="GO" id="GO:0046872">
    <property type="term" value="F:metal ion binding"/>
    <property type="evidence" value="ECO:0007669"/>
    <property type="project" value="UniProtKB-KW"/>
</dbReference>
<dbReference type="AlphaFoldDB" id="A0A2H5PE94"/>
<feature type="binding site" evidence="5">
    <location>
        <position position="140"/>
    </location>
    <ligand>
        <name>Mn(2+)</name>
        <dbReference type="ChEBI" id="CHEBI:29035"/>
        <label>2</label>
    </ligand>
</feature>
<accession>A0A2H5PE94</accession>
<keyword evidence="4 5" id="KW-0464">Manganese</keyword>
<dbReference type="EMBL" id="BDQV01000062">
    <property type="protein sequence ID" value="GAY50415.1"/>
    <property type="molecule type" value="Genomic_DNA"/>
</dbReference>
<dbReference type="PIRSF" id="PIRSF005962">
    <property type="entry name" value="Pept_M20D_amidohydro"/>
    <property type="match status" value="1"/>
</dbReference>
<feature type="binding site" evidence="5">
    <location>
        <position position="224"/>
    </location>
    <ligand>
        <name>Mn(2+)</name>
        <dbReference type="ChEBI" id="CHEBI:29035"/>
        <label>2</label>
    </ligand>
</feature>
<dbReference type="PANTHER" id="PTHR11014">
    <property type="entry name" value="PEPTIDASE M20 FAMILY MEMBER"/>
    <property type="match status" value="1"/>
</dbReference>
<dbReference type="Proteomes" id="UP000236630">
    <property type="component" value="Unassembled WGS sequence"/>
</dbReference>
<evidence type="ECO:0000256" key="6">
    <source>
        <dbReference type="SAM" id="SignalP"/>
    </source>
</evidence>
<feature type="binding site" evidence="5">
    <location>
        <position position="138"/>
    </location>
    <ligand>
        <name>Mn(2+)</name>
        <dbReference type="ChEBI" id="CHEBI:29035"/>
        <label>2</label>
    </ligand>
</feature>
<dbReference type="Gene3D" id="3.30.70.360">
    <property type="match status" value="1"/>
</dbReference>
<keyword evidence="9" id="KW-1185">Reference proteome</keyword>
<evidence type="ECO:0000256" key="3">
    <source>
        <dbReference type="ARBA" id="ARBA00022801"/>
    </source>
</evidence>
<sequence length="469" mass="51475">MGSSKLLSLLVTLYLLAPTSISSDVSLSPEELTQIPVKFLDFAKKPEIFYWMVNIRRKIHENPELGFQEFETSKLIRAELDQMGIPYKFPVAVTGVVGYIGTGQPPFVALRADMDALAMEESVEWEHKSKVPGKMHACGHDAHVAMLLGAAKMLQVFRHEIKVLKCRLFCIFMNETAISKLLRVKTCLGTIVLVFQPAEEGGGGAKKMLDAGALENVEAIFGLHVSSLFPVGTVASRPGPTLAAGGFFEAVINGKGGHAAIPQHTIDPIVAASNVIVSLQHLVSREADPLDSQVLTVAKFEGGGAFNIIPDSVTIGGTFRAFSKESIIQLKQRIEEVVMKQASVQRCNATVTFDDKSFYPVTVNNKNLHEHFQKVAGDMLGIQNIKENRPLMGTEDFSFFAEAIPGYFYYLGMNDETKGKFETGHSPYFRVNEDALPYGAVLHASLATRYLLENQPKTTLASRSLHDEL</sequence>
<feature type="binding site" evidence="5">
    <location>
        <position position="200"/>
    </location>
    <ligand>
        <name>Mn(2+)</name>
        <dbReference type="ChEBI" id="CHEBI:29035"/>
        <label>2</label>
    </ligand>
</feature>
<dbReference type="InterPro" id="IPR044757">
    <property type="entry name" value="ILR1-like_Hyd"/>
</dbReference>
<comment type="similarity">
    <text evidence="1">Belongs to the peptidase M20 family.</text>
</comment>
<dbReference type="STRING" id="55188.A0A2H5PE94"/>
<keyword evidence="5" id="KW-0479">Metal-binding</keyword>
<dbReference type="GO" id="GO:0009850">
    <property type="term" value="P:auxin metabolic process"/>
    <property type="evidence" value="ECO:0007669"/>
    <property type="project" value="InterPro"/>
</dbReference>
<feature type="chain" id="PRO_5014198326" description="Peptidase M20 dimerisation domain-containing protein" evidence="6">
    <location>
        <begin position="23"/>
        <end position="469"/>
    </location>
</feature>
<dbReference type="FunFam" id="3.30.70.360:FF:000001">
    <property type="entry name" value="N-acetyldiaminopimelate deacetylase"/>
    <property type="match status" value="1"/>
</dbReference>
<keyword evidence="2 6" id="KW-0732">Signal</keyword>
<dbReference type="GO" id="GO:0010179">
    <property type="term" value="F:IAA-Ala conjugate hydrolase activity"/>
    <property type="evidence" value="ECO:0007669"/>
    <property type="project" value="TreeGrafter"/>
</dbReference>
<gene>
    <name evidence="8" type="ORF">CUMW_126450</name>
</gene>
<evidence type="ECO:0000313" key="8">
    <source>
        <dbReference type="EMBL" id="GAY50415.1"/>
    </source>
</evidence>
<dbReference type="PANTHER" id="PTHR11014:SF119">
    <property type="entry name" value="IAA-AMINO ACID HYDROLASE ILR1-LIKE 1"/>
    <property type="match status" value="1"/>
</dbReference>
<feature type="binding site" evidence="5">
    <location>
        <position position="425"/>
    </location>
    <ligand>
        <name>Mn(2+)</name>
        <dbReference type="ChEBI" id="CHEBI:29035"/>
        <label>2</label>
    </ligand>
</feature>
<dbReference type="Gene3D" id="3.40.630.10">
    <property type="entry name" value="Zn peptidases"/>
    <property type="match status" value="1"/>
</dbReference>
<proteinExistence type="inferred from homology"/>
<comment type="cofactor">
    <cofactor evidence="5">
        <name>Mn(2+)</name>
        <dbReference type="ChEBI" id="CHEBI:29035"/>
    </cofactor>
    <text evidence="5">The Mn(2+) ion enhances activity.</text>
</comment>
<feature type="signal peptide" evidence="6">
    <location>
        <begin position="1"/>
        <end position="22"/>
    </location>
</feature>
<dbReference type="Pfam" id="PF01546">
    <property type="entry name" value="Peptidase_M20"/>
    <property type="match status" value="2"/>
</dbReference>
<evidence type="ECO:0000256" key="4">
    <source>
        <dbReference type="ARBA" id="ARBA00023211"/>
    </source>
</evidence>
<reference evidence="8 9" key="1">
    <citation type="journal article" date="2017" name="Front. Genet.">
        <title>Draft sequencing of the heterozygous diploid genome of Satsuma (Citrus unshiu Marc.) using a hybrid assembly approach.</title>
        <authorList>
            <person name="Shimizu T."/>
            <person name="Tanizawa Y."/>
            <person name="Mochizuki T."/>
            <person name="Nagasaki H."/>
            <person name="Yoshioka T."/>
            <person name="Toyoda A."/>
            <person name="Fujiyama A."/>
            <person name="Kaminuma E."/>
            <person name="Nakamura Y."/>
        </authorList>
    </citation>
    <scope>NUCLEOTIDE SEQUENCE [LARGE SCALE GENOMIC DNA]</scope>
    <source>
        <strain evidence="9">cv. Miyagawa wase</strain>
    </source>
</reference>
<protein>
    <recommendedName>
        <fullName evidence="7">Peptidase M20 dimerisation domain-containing protein</fullName>
    </recommendedName>
</protein>
<keyword evidence="3" id="KW-0378">Hydrolase</keyword>
<name>A0A2H5PE94_CITUN</name>
<feature type="domain" description="Peptidase M20 dimerisation" evidence="7">
    <location>
        <begin position="249"/>
        <end position="342"/>
    </location>
</feature>
<dbReference type="GO" id="GO:0005783">
    <property type="term" value="C:endoplasmic reticulum"/>
    <property type="evidence" value="ECO:0007669"/>
    <property type="project" value="TreeGrafter"/>
</dbReference>
<dbReference type="InterPro" id="IPR002933">
    <property type="entry name" value="Peptidase_M20"/>
</dbReference>
<evidence type="ECO:0000256" key="1">
    <source>
        <dbReference type="ARBA" id="ARBA00006153"/>
    </source>
</evidence>
<dbReference type="Pfam" id="PF07687">
    <property type="entry name" value="M20_dimer"/>
    <property type="match status" value="1"/>
</dbReference>
<evidence type="ECO:0000256" key="5">
    <source>
        <dbReference type="PIRSR" id="PIRSR005962-1"/>
    </source>
</evidence>
<evidence type="ECO:0000313" key="9">
    <source>
        <dbReference type="Proteomes" id="UP000236630"/>
    </source>
</evidence>
<dbReference type="SUPFAM" id="SSF53187">
    <property type="entry name" value="Zn-dependent exopeptidases"/>
    <property type="match status" value="1"/>
</dbReference>
<evidence type="ECO:0000256" key="2">
    <source>
        <dbReference type="ARBA" id="ARBA00022729"/>
    </source>
</evidence>
<dbReference type="CDD" id="cd08017">
    <property type="entry name" value="M20_IAA_Hyd"/>
    <property type="match status" value="1"/>
</dbReference>
<dbReference type="InterPro" id="IPR017439">
    <property type="entry name" value="Amidohydrolase"/>
</dbReference>
<dbReference type="SUPFAM" id="SSF55031">
    <property type="entry name" value="Bacterial exopeptidase dimerisation domain"/>
    <property type="match status" value="1"/>
</dbReference>